<dbReference type="Proteomes" id="UP001633002">
    <property type="component" value="Unassembled WGS sequence"/>
</dbReference>
<keyword evidence="1" id="KW-0175">Coiled coil</keyword>
<feature type="compositionally biased region" description="Basic and acidic residues" evidence="2">
    <location>
        <begin position="732"/>
        <end position="748"/>
    </location>
</feature>
<reference evidence="3 4" key="1">
    <citation type="submission" date="2024-09" db="EMBL/GenBank/DDBJ databases">
        <title>Chromosome-scale assembly of Riccia sorocarpa.</title>
        <authorList>
            <person name="Paukszto L."/>
        </authorList>
    </citation>
    <scope>NUCLEOTIDE SEQUENCE [LARGE SCALE GENOMIC DNA]</scope>
    <source>
        <strain evidence="3">LP-2024</strain>
        <tissue evidence="3">Aerial parts of the thallus</tissue>
    </source>
</reference>
<feature type="coiled-coil region" evidence="1">
    <location>
        <begin position="8"/>
        <end position="80"/>
    </location>
</feature>
<sequence>MEDPNRKLQEMADKLEKSEVGRKKLRQAITLLKEKLEATEKVLEVNDSLRQECEKERLRAESEKKKAEEEKALRIQTENENTSTKEQLAIVLQRLDALERSSKVDRAETLRVRGEVKHALSALHGAVQLAETAHSSVQGLEKFVQDKVVDSVSTSTRALALAQSVTSDIKAAQATGASAEKTSQSLASRLKLVQKQNAGYDQRINLLQQETTKASSLAQNANSDAKAVQVTAASAEKLSQSLASRIAAMQKQFAGLDQRVNHLQQELRTRFVDTGSNFDGAKTGKAAVPRGEKKAASKGMVLSKSQQLSGDNAKLPEPIQIVDSGSSSGCMSSLFRDIDSSGKNRGNNPTRVSSVSAITTRDSLASTPTSVVGTHSRNFAKPPVSFNGNVQSAEGLRGQENMHRSFKGGVNVVSTNVLVSGESDGSLKKKDAGMPQSSAPTGGKLLALKNTSPRPTNLDFSGRQSICGGGNTGKKIQCLPSKVAEPERGLHGGDDKVVRAQRKELLPAALLKDITKLFSKEKRVKSKLEGKFTALEQLLRSGEETRHPVELASAQEGKKRKCRDNVPGRIKGDCKRSKKISKLDLAPDCRAKLAVESCSFSLGGTLKASNAKDGVLVNSSISMDLTPQSTLPVVVETAAPADLCTKLKSQKKAGRDIISIENNAESCVSDLSDRDKCQGVQQVPEGVEGNRENVSVVDFRPDVIVDDSGACSPSLPLKSGTSANDSVEDMDIDKGVDNPVPDETRCGWDTESEMSDDEFDLEWWATKRVLLSPTLPPLRHSSELIEDQTLDVGFASDGSKEISLEDIARFLEVLPAIGGELCDSEREDRGGQQNGEAMPRVDTGTTAVLDERGAGDIDKLDFSGTHSLTVDNRKLENSEAVASLEKEEKGNKDAGFSASRSQVLLAGLSDNDEVLRSQKTNIVSLPGSFANSREYFSCGPGEDLEDRSSKLTTCDDRREQIHGISARLRKEPGGDADADARGDRQCVGAVCMDCSETRPPLTKADTADNTSDYADTQKFNKTNREQLGILEESEMASAQTEDVGRRVTSEGKAKDDSGFGLKLLEGSLGNGESIRSSERATDKGSLTDIREIAAIVTKTRNRLAGALEDGSASDVKSCRAASEAAICFAESRLSALPWSHVKFYDFTVQV</sequence>
<evidence type="ECO:0000256" key="1">
    <source>
        <dbReference type="SAM" id="Coils"/>
    </source>
</evidence>
<dbReference type="EMBL" id="JBJQOH010000003">
    <property type="protein sequence ID" value="KAL3693430.1"/>
    <property type="molecule type" value="Genomic_DNA"/>
</dbReference>
<organism evidence="3 4">
    <name type="scientific">Riccia sorocarpa</name>
    <dbReference type="NCBI Taxonomy" id="122646"/>
    <lineage>
        <taxon>Eukaryota</taxon>
        <taxon>Viridiplantae</taxon>
        <taxon>Streptophyta</taxon>
        <taxon>Embryophyta</taxon>
        <taxon>Marchantiophyta</taxon>
        <taxon>Marchantiopsida</taxon>
        <taxon>Marchantiidae</taxon>
        <taxon>Marchantiales</taxon>
        <taxon>Ricciaceae</taxon>
        <taxon>Riccia</taxon>
    </lineage>
</organism>
<protein>
    <submittedName>
        <fullName evidence="3">Uncharacterized protein</fullName>
    </submittedName>
</protein>
<comment type="caution">
    <text evidence="3">The sequence shown here is derived from an EMBL/GenBank/DDBJ whole genome shotgun (WGS) entry which is preliminary data.</text>
</comment>
<evidence type="ECO:0000313" key="3">
    <source>
        <dbReference type="EMBL" id="KAL3693430.1"/>
    </source>
</evidence>
<gene>
    <name evidence="3" type="ORF">R1sor_007081</name>
</gene>
<feature type="region of interest" description="Disordered" evidence="2">
    <location>
        <begin position="822"/>
        <end position="852"/>
    </location>
</feature>
<feature type="compositionally biased region" description="Polar residues" evidence="2">
    <location>
        <begin position="366"/>
        <end position="377"/>
    </location>
</feature>
<feature type="region of interest" description="Disordered" evidence="2">
    <location>
        <begin position="710"/>
        <end position="752"/>
    </location>
</feature>
<proteinExistence type="predicted"/>
<feature type="region of interest" description="Disordered" evidence="2">
    <location>
        <begin position="366"/>
        <end position="386"/>
    </location>
</feature>
<feature type="compositionally biased region" description="Basic and acidic residues" evidence="2">
    <location>
        <begin position="1042"/>
        <end position="1055"/>
    </location>
</feature>
<accession>A0ABD3HT28</accession>
<evidence type="ECO:0000256" key="2">
    <source>
        <dbReference type="SAM" id="MobiDB-lite"/>
    </source>
</evidence>
<feature type="region of interest" description="Disordered" evidence="2">
    <location>
        <begin position="423"/>
        <end position="443"/>
    </location>
</feature>
<dbReference type="AlphaFoldDB" id="A0ABD3HT28"/>
<feature type="region of interest" description="Disordered" evidence="2">
    <location>
        <begin position="281"/>
        <end position="312"/>
    </location>
</feature>
<feature type="region of interest" description="Disordered" evidence="2">
    <location>
        <begin position="1035"/>
        <end position="1055"/>
    </location>
</feature>
<evidence type="ECO:0000313" key="4">
    <source>
        <dbReference type="Proteomes" id="UP001633002"/>
    </source>
</evidence>
<keyword evidence="4" id="KW-1185">Reference proteome</keyword>
<name>A0ABD3HT28_9MARC</name>